<comment type="caution">
    <text evidence="2">The sequence shown here is derived from an EMBL/GenBank/DDBJ whole genome shotgun (WGS) entry which is preliminary data.</text>
</comment>
<evidence type="ECO:0000313" key="3">
    <source>
        <dbReference type="Proteomes" id="UP000037392"/>
    </source>
</evidence>
<dbReference type="AlphaFoldDB" id="A0A0J9BCM6"/>
<dbReference type="RefSeq" id="WP_048931329.1">
    <property type="nucleotide sequence ID" value="NZ_KQ235889.1"/>
</dbReference>
<proteinExistence type="predicted"/>
<organism evidence="2 3">
    <name type="scientific">[Clostridium] citroniae WAL-19142</name>
    <dbReference type="NCBI Taxonomy" id="742734"/>
    <lineage>
        <taxon>Bacteria</taxon>
        <taxon>Bacillati</taxon>
        <taxon>Bacillota</taxon>
        <taxon>Clostridia</taxon>
        <taxon>Lachnospirales</taxon>
        <taxon>Lachnospiraceae</taxon>
        <taxon>Enterocloster</taxon>
    </lineage>
</organism>
<evidence type="ECO:0000313" key="2">
    <source>
        <dbReference type="EMBL" id="KMW10079.1"/>
    </source>
</evidence>
<dbReference type="PATRIC" id="fig|742734.4.peg.5990"/>
<feature type="transmembrane region" description="Helical" evidence="1">
    <location>
        <begin position="34"/>
        <end position="59"/>
    </location>
</feature>
<keyword evidence="1" id="KW-0472">Membrane</keyword>
<dbReference type="EMBL" id="ADLK01000061">
    <property type="protein sequence ID" value="KMW10079.1"/>
    <property type="molecule type" value="Genomic_DNA"/>
</dbReference>
<keyword evidence="1" id="KW-1133">Transmembrane helix</keyword>
<evidence type="ECO:0000256" key="1">
    <source>
        <dbReference type="SAM" id="Phobius"/>
    </source>
</evidence>
<name>A0A0J9BCM6_9FIRM</name>
<sequence>MEEKMTNKDLESQLQSLRSKATIAKVLTSCSSAAMMLCFITGLVPVAIFFIVLGGGGGFQMEKNNSKLKKLLSNDVVSGALKETLGDTVEYSPWGKINPGSMVFPFTYNCTDGSDHIKAVYHRLKIELGDIELINESEFTDEDAHAEKQSITFFKGQWLTCDFGKELAGEVYISERTKKPQKPEKQCRHG</sequence>
<accession>A0A0J9BCM6</accession>
<protein>
    <submittedName>
        <fullName evidence="2">Uncharacterized protein</fullName>
    </submittedName>
</protein>
<reference evidence="2 3" key="1">
    <citation type="submission" date="2011-04" db="EMBL/GenBank/DDBJ databases">
        <title>The Genome Sequence of Clostridium citroniae WAL-19142.</title>
        <authorList>
            <consortium name="The Broad Institute Genome Sequencing Platform"/>
            <person name="Earl A."/>
            <person name="Ward D."/>
            <person name="Feldgarden M."/>
            <person name="Gevers D."/>
            <person name="Warren Y.A."/>
            <person name="Tyrrell K.L."/>
            <person name="Citron D.M."/>
            <person name="Goldstein E.J."/>
            <person name="Daigneault M."/>
            <person name="Allen-Vercoe E."/>
            <person name="Young S.K."/>
            <person name="Zeng Q."/>
            <person name="Gargeya S."/>
            <person name="Fitzgerald M."/>
            <person name="Haas B."/>
            <person name="Abouelleil A."/>
            <person name="Alvarado L."/>
            <person name="Arachchi H.M."/>
            <person name="Berlin A."/>
            <person name="Brown A."/>
            <person name="Chapman S.B."/>
            <person name="Chen Z."/>
            <person name="Dunbar C."/>
            <person name="Freedman E."/>
            <person name="Gearin G."/>
            <person name="Gellesch M."/>
            <person name="Goldberg J."/>
            <person name="Griggs A."/>
            <person name="Gujja S."/>
            <person name="Heilman E.R."/>
            <person name="Heiman D."/>
            <person name="Howarth C."/>
            <person name="Larson L."/>
            <person name="Lui A."/>
            <person name="MacDonald P.J."/>
            <person name="Mehta T."/>
            <person name="Montmayeur A."/>
            <person name="Murphy C."/>
            <person name="Neiman D."/>
            <person name="Pearson M."/>
            <person name="Priest M."/>
            <person name="Roberts A."/>
            <person name="Saif S."/>
            <person name="Shea T."/>
            <person name="Shenoy N."/>
            <person name="Sisk P."/>
            <person name="Stolte C."/>
            <person name="Sykes S."/>
            <person name="White J."/>
            <person name="Yandava C."/>
            <person name="Wortman J."/>
            <person name="Nusbaum C."/>
            <person name="Birren B."/>
        </authorList>
    </citation>
    <scope>NUCLEOTIDE SEQUENCE [LARGE SCALE GENOMIC DNA]</scope>
    <source>
        <strain evidence="2 3">WAL-19142</strain>
    </source>
</reference>
<keyword evidence="1" id="KW-0812">Transmembrane</keyword>
<gene>
    <name evidence="2" type="ORF">HMPREF9470_05592</name>
</gene>
<dbReference type="GeneID" id="93166661"/>
<dbReference type="Proteomes" id="UP000037392">
    <property type="component" value="Unassembled WGS sequence"/>
</dbReference>